<reference evidence="2" key="1">
    <citation type="submission" date="2021-04" db="EMBL/GenBank/DDBJ databases">
        <title>Draft genome sequence of Xylanibacillus composti strain K13.</title>
        <authorList>
            <person name="Uke A."/>
            <person name="Chhe C."/>
            <person name="Baramee S."/>
            <person name="Kosugi A."/>
        </authorList>
    </citation>
    <scope>NUCLEOTIDE SEQUENCE</scope>
    <source>
        <strain evidence="2">K13</strain>
    </source>
</reference>
<dbReference type="PANTHER" id="PTHR43792">
    <property type="entry name" value="GNAT FAMILY, PUTATIVE (AFU_ORTHOLOGUE AFUA_3G00765)-RELATED-RELATED"/>
    <property type="match status" value="1"/>
</dbReference>
<evidence type="ECO:0000259" key="1">
    <source>
        <dbReference type="PROSITE" id="PS51186"/>
    </source>
</evidence>
<dbReference type="Pfam" id="PF13302">
    <property type="entry name" value="Acetyltransf_3"/>
    <property type="match status" value="1"/>
</dbReference>
<sequence>MNNISIDCDDLILRGYVLDDIESIYSITQEPEVKEYLPDWDVPKKQRMNWLENYEIPENQQFQEAISSGGRIGDLRLRLAVISKTSGDLIGWCCSGIKEEIDPPNREIMFAIASRYQNKGYCTQATLGVINYLFQNSDVEALNAIARIDNIPSNRVIKKAGFDQVGLIEIEEEKFNRFMLSKDKWK</sequence>
<dbReference type="SUPFAM" id="SSF55729">
    <property type="entry name" value="Acyl-CoA N-acyltransferases (Nat)"/>
    <property type="match status" value="1"/>
</dbReference>
<evidence type="ECO:0000313" key="3">
    <source>
        <dbReference type="Proteomes" id="UP000677918"/>
    </source>
</evidence>
<protein>
    <submittedName>
        <fullName evidence="2">N-acetyltransferase</fullName>
    </submittedName>
</protein>
<dbReference type="PANTHER" id="PTHR43792:SF9">
    <property type="entry name" value="RIBOSOMAL-PROTEIN-ALANINE ACETYLTRANSFERASE"/>
    <property type="match status" value="1"/>
</dbReference>
<dbReference type="InterPro" id="IPR016181">
    <property type="entry name" value="Acyl_CoA_acyltransferase"/>
</dbReference>
<organism evidence="2 3">
    <name type="scientific">Xylanibacillus composti</name>
    <dbReference type="NCBI Taxonomy" id="1572762"/>
    <lineage>
        <taxon>Bacteria</taxon>
        <taxon>Bacillati</taxon>
        <taxon>Bacillota</taxon>
        <taxon>Bacilli</taxon>
        <taxon>Bacillales</taxon>
        <taxon>Paenibacillaceae</taxon>
        <taxon>Xylanibacillus</taxon>
    </lineage>
</organism>
<dbReference type="PROSITE" id="PS51186">
    <property type="entry name" value="GNAT"/>
    <property type="match status" value="1"/>
</dbReference>
<dbReference type="Gene3D" id="3.40.630.30">
    <property type="match status" value="1"/>
</dbReference>
<evidence type="ECO:0000313" key="2">
    <source>
        <dbReference type="EMBL" id="GIQ71401.1"/>
    </source>
</evidence>
<proteinExistence type="predicted"/>
<name>A0A8J4H7V6_9BACL</name>
<comment type="caution">
    <text evidence="2">The sequence shown here is derived from an EMBL/GenBank/DDBJ whole genome shotgun (WGS) entry which is preliminary data.</text>
</comment>
<gene>
    <name evidence="2" type="ORF">XYCOK13_42250</name>
</gene>
<dbReference type="AlphaFoldDB" id="A0A8J4H7V6"/>
<dbReference type="EMBL" id="BOVK01000086">
    <property type="protein sequence ID" value="GIQ71401.1"/>
    <property type="molecule type" value="Genomic_DNA"/>
</dbReference>
<accession>A0A8J4H7V6</accession>
<dbReference type="InterPro" id="IPR051531">
    <property type="entry name" value="N-acetyltransferase"/>
</dbReference>
<dbReference type="GO" id="GO:0008999">
    <property type="term" value="F:protein-N-terminal-alanine acetyltransferase activity"/>
    <property type="evidence" value="ECO:0007669"/>
    <property type="project" value="TreeGrafter"/>
</dbReference>
<keyword evidence="3" id="KW-1185">Reference proteome</keyword>
<feature type="domain" description="N-acetyltransferase" evidence="1">
    <location>
        <begin position="11"/>
        <end position="186"/>
    </location>
</feature>
<dbReference type="GO" id="GO:0005737">
    <property type="term" value="C:cytoplasm"/>
    <property type="evidence" value="ECO:0007669"/>
    <property type="project" value="TreeGrafter"/>
</dbReference>
<dbReference type="Proteomes" id="UP000677918">
    <property type="component" value="Unassembled WGS sequence"/>
</dbReference>
<dbReference type="RefSeq" id="WP_213414196.1">
    <property type="nucleotide sequence ID" value="NZ_BOVK01000086.1"/>
</dbReference>
<dbReference type="InterPro" id="IPR000182">
    <property type="entry name" value="GNAT_dom"/>
</dbReference>